<sequence>MKRVVLFCLVIGLLFSGCSSGNESSGKSISINGPSTDTVFIMGGKIATNDSIDVSSNITGKVVEVSADLGKKVKAGDVVARLDTTELQSKVDEAQLAVSAAQTGLSNAQSNKNSNSSDVSGYQSQLAQAQSQLKASQEALDAAVIKAPISGTVSSRNANIGDTVTEGESIISIVNTDNLYVNAYAPARILNQINVGQSVAVKIPDISDDEFSGRIAVINSKLDPRSSDVLVKVTLNNKNQLLKPGMFAEVGLQ</sequence>
<evidence type="ECO:0000313" key="7">
    <source>
        <dbReference type="Proteomes" id="UP001165422"/>
    </source>
</evidence>
<dbReference type="EMBL" id="JAJJPB010000001">
    <property type="protein sequence ID" value="MCC9293598.1"/>
    <property type="molecule type" value="Genomic_DNA"/>
</dbReference>
<dbReference type="Gene3D" id="2.40.30.170">
    <property type="match status" value="1"/>
</dbReference>
<dbReference type="PANTHER" id="PTHR30469">
    <property type="entry name" value="MULTIDRUG RESISTANCE PROTEIN MDTA"/>
    <property type="match status" value="1"/>
</dbReference>
<dbReference type="InterPro" id="IPR006143">
    <property type="entry name" value="RND_pump_MFP"/>
</dbReference>
<gene>
    <name evidence="6" type="ORF">LN736_01750</name>
</gene>
<keyword evidence="3" id="KW-0732">Signal</keyword>
<evidence type="ECO:0000256" key="2">
    <source>
        <dbReference type="SAM" id="Coils"/>
    </source>
</evidence>
<evidence type="ECO:0000313" key="6">
    <source>
        <dbReference type="EMBL" id="MCC9293598.1"/>
    </source>
</evidence>
<dbReference type="PROSITE" id="PS51257">
    <property type="entry name" value="PROKAR_LIPOPROTEIN"/>
    <property type="match status" value="1"/>
</dbReference>
<dbReference type="RefSeq" id="WP_229980625.1">
    <property type="nucleotide sequence ID" value="NZ_JAJJPB010000001.1"/>
</dbReference>
<feature type="chain" id="PRO_5046977900" evidence="3">
    <location>
        <begin position="22"/>
        <end position="253"/>
    </location>
</feature>
<dbReference type="Pfam" id="PF25917">
    <property type="entry name" value="BSH_RND"/>
    <property type="match status" value="1"/>
</dbReference>
<evidence type="ECO:0000256" key="1">
    <source>
        <dbReference type="ARBA" id="ARBA00009477"/>
    </source>
</evidence>
<feature type="domain" description="Multidrug resistance protein MdtA-like barrel-sandwich hybrid" evidence="4">
    <location>
        <begin position="52"/>
        <end position="174"/>
    </location>
</feature>
<evidence type="ECO:0000256" key="3">
    <source>
        <dbReference type="SAM" id="SignalP"/>
    </source>
</evidence>
<dbReference type="InterPro" id="IPR058792">
    <property type="entry name" value="Beta-barrel_RND_2"/>
</dbReference>
<dbReference type="SUPFAM" id="SSF111369">
    <property type="entry name" value="HlyD-like secretion proteins"/>
    <property type="match status" value="1"/>
</dbReference>
<name>A0ABS8N474_9CLOT</name>
<dbReference type="Gene3D" id="2.40.50.100">
    <property type="match status" value="1"/>
</dbReference>
<accession>A0ABS8N474</accession>
<keyword evidence="2" id="KW-0175">Coiled coil</keyword>
<evidence type="ECO:0000259" key="5">
    <source>
        <dbReference type="Pfam" id="PF25954"/>
    </source>
</evidence>
<feature type="domain" description="CusB-like beta-barrel" evidence="5">
    <location>
        <begin position="180"/>
        <end position="252"/>
    </location>
</feature>
<feature type="coiled-coil region" evidence="2">
    <location>
        <begin position="119"/>
        <end position="146"/>
    </location>
</feature>
<comment type="similarity">
    <text evidence="1">Belongs to the membrane fusion protein (MFP) (TC 8.A.1) family.</text>
</comment>
<reference evidence="6" key="1">
    <citation type="submission" date="2021-11" db="EMBL/GenBank/DDBJ databases">
        <authorList>
            <person name="Qingchun L."/>
            <person name="Dong Z."/>
            <person name="Zongwei Q."/>
            <person name="Jia Z."/>
            <person name="Duotao L."/>
        </authorList>
    </citation>
    <scope>NUCLEOTIDE SEQUENCE</scope>
    <source>
        <strain evidence="6">WLY-B-L2</strain>
    </source>
</reference>
<dbReference type="Pfam" id="PF25954">
    <property type="entry name" value="Beta-barrel_RND_2"/>
    <property type="match status" value="1"/>
</dbReference>
<evidence type="ECO:0000259" key="4">
    <source>
        <dbReference type="Pfam" id="PF25917"/>
    </source>
</evidence>
<dbReference type="InterPro" id="IPR058625">
    <property type="entry name" value="MdtA-like_BSH"/>
</dbReference>
<comment type="caution">
    <text evidence="6">The sequence shown here is derived from an EMBL/GenBank/DDBJ whole genome shotgun (WGS) entry which is preliminary data.</text>
</comment>
<keyword evidence="7" id="KW-1185">Reference proteome</keyword>
<dbReference type="NCBIfam" id="TIGR01730">
    <property type="entry name" value="RND_mfp"/>
    <property type="match status" value="1"/>
</dbReference>
<proteinExistence type="inferred from homology"/>
<dbReference type="Gene3D" id="1.10.287.470">
    <property type="entry name" value="Helix hairpin bin"/>
    <property type="match status" value="1"/>
</dbReference>
<dbReference type="Proteomes" id="UP001165422">
    <property type="component" value="Unassembled WGS sequence"/>
</dbReference>
<organism evidence="6 7">
    <name type="scientific">Clostridium aromativorans</name>
    <dbReference type="NCBI Taxonomy" id="2836848"/>
    <lineage>
        <taxon>Bacteria</taxon>
        <taxon>Bacillati</taxon>
        <taxon>Bacillota</taxon>
        <taxon>Clostridia</taxon>
        <taxon>Eubacteriales</taxon>
        <taxon>Clostridiaceae</taxon>
        <taxon>Clostridium</taxon>
    </lineage>
</organism>
<feature type="signal peptide" evidence="3">
    <location>
        <begin position="1"/>
        <end position="21"/>
    </location>
</feature>
<protein>
    <submittedName>
        <fullName evidence="6">Efflux RND transporter periplasmic adaptor subunit</fullName>
    </submittedName>
</protein>